<organism evidence="8 9">
    <name type="scientific">Reticulibacter mediterranei</name>
    <dbReference type="NCBI Taxonomy" id="2778369"/>
    <lineage>
        <taxon>Bacteria</taxon>
        <taxon>Bacillati</taxon>
        <taxon>Chloroflexota</taxon>
        <taxon>Ktedonobacteria</taxon>
        <taxon>Ktedonobacterales</taxon>
        <taxon>Reticulibacteraceae</taxon>
        <taxon>Reticulibacter</taxon>
    </lineage>
</organism>
<feature type="transmembrane region" description="Helical" evidence="6">
    <location>
        <begin position="570"/>
        <end position="593"/>
    </location>
</feature>
<dbReference type="Proteomes" id="UP000597444">
    <property type="component" value="Unassembled WGS sequence"/>
</dbReference>
<keyword evidence="4 6" id="KW-1133">Transmembrane helix</keyword>
<keyword evidence="2" id="KW-1003">Cell membrane</keyword>
<protein>
    <recommendedName>
        <fullName evidence="7">SSD domain-containing protein</fullName>
    </recommendedName>
</protein>
<dbReference type="EMBL" id="BNJK01000002">
    <property type="protein sequence ID" value="GHO99340.1"/>
    <property type="molecule type" value="Genomic_DNA"/>
</dbReference>
<feature type="transmembrane region" description="Helical" evidence="6">
    <location>
        <begin position="605"/>
        <end position="623"/>
    </location>
</feature>
<accession>A0A8J3N8A7</accession>
<dbReference type="PANTHER" id="PTHR33406:SF13">
    <property type="entry name" value="MEMBRANE PROTEIN YDFJ"/>
    <property type="match status" value="1"/>
</dbReference>
<dbReference type="GO" id="GO:0005886">
    <property type="term" value="C:plasma membrane"/>
    <property type="evidence" value="ECO:0007669"/>
    <property type="project" value="UniProtKB-SubCell"/>
</dbReference>
<dbReference type="SUPFAM" id="SSF82866">
    <property type="entry name" value="Multidrug efflux transporter AcrB transmembrane domain"/>
    <property type="match status" value="2"/>
</dbReference>
<dbReference type="InterPro" id="IPR004869">
    <property type="entry name" value="MMPL_dom"/>
</dbReference>
<dbReference type="InterPro" id="IPR050545">
    <property type="entry name" value="Mycobact_MmpL"/>
</dbReference>
<name>A0A8J3N8A7_9CHLR</name>
<evidence type="ECO:0000259" key="7">
    <source>
        <dbReference type="PROSITE" id="PS50156"/>
    </source>
</evidence>
<keyword evidence="9" id="KW-1185">Reference proteome</keyword>
<evidence type="ECO:0000256" key="3">
    <source>
        <dbReference type="ARBA" id="ARBA00022692"/>
    </source>
</evidence>
<comment type="caution">
    <text evidence="8">The sequence shown here is derived from an EMBL/GenBank/DDBJ whole genome shotgun (WGS) entry which is preliminary data.</text>
</comment>
<dbReference type="AlphaFoldDB" id="A0A8J3N8A7"/>
<evidence type="ECO:0000313" key="8">
    <source>
        <dbReference type="EMBL" id="GHO99340.1"/>
    </source>
</evidence>
<evidence type="ECO:0000256" key="6">
    <source>
        <dbReference type="SAM" id="Phobius"/>
    </source>
</evidence>
<feature type="transmembrane region" description="Helical" evidence="6">
    <location>
        <begin position="685"/>
        <end position="713"/>
    </location>
</feature>
<keyword evidence="3 6" id="KW-0812">Transmembrane</keyword>
<keyword evidence="5 6" id="KW-0472">Membrane</keyword>
<dbReference type="InterPro" id="IPR000731">
    <property type="entry name" value="SSD"/>
</dbReference>
<comment type="subcellular location">
    <subcellularLocation>
        <location evidence="1">Cell membrane</location>
        <topology evidence="1">Multi-pass membrane protein</topology>
    </subcellularLocation>
</comment>
<feature type="transmembrane region" description="Helical" evidence="6">
    <location>
        <begin position="292"/>
        <end position="315"/>
    </location>
</feature>
<feature type="transmembrane region" description="Helical" evidence="6">
    <location>
        <begin position="321"/>
        <end position="342"/>
    </location>
</feature>
<feature type="transmembrane region" description="Helical" evidence="6">
    <location>
        <begin position="643"/>
        <end position="664"/>
    </location>
</feature>
<dbReference type="RefSeq" id="WP_220209986.1">
    <property type="nucleotide sequence ID" value="NZ_BNJK01000002.1"/>
</dbReference>
<proteinExistence type="predicted"/>
<gene>
    <name evidence="8" type="ORF">KSF_093880</name>
</gene>
<evidence type="ECO:0000256" key="2">
    <source>
        <dbReference type="ARBA" id="ARBA00022475"/>
    </source>
</evidence>
<feature type="domain" description="SSD" evidence="7">
    <location>
        <begin position="219"/>
        <end position="348"/>
    </location>
</feature>
<feature type="transmembrane region" description="Helical" evidence="6">
    <location>
        <begin position="223"/>
        <end position="242"/>
    </location>
</feature>
<evidence type="ECO:0000313" key="9">
    <source>
        <dbReference type="Proteomes" id="UP000597444"/>
    </source>
</evidence>
<evidence type="ECO:0000256" key="1">
    <source>
        <dbReference type="ARBA" id="ARBA00004651"/>
    </source>
</evidence>
<evidence type="ECO:0000256" key="5">
    <source>
        <dbReference type="ARBA" id="ARBA00023136"/>
    </source>
</evidence>
<feature type="transmembrane region" description="Helical" evidence="6">
    <location>
        <begin position="199"/>
        <end position="216"/>
    </location>
</feature>
<dbReference type="Gene3D" id="1.20.1640.10">
    <property type="entry name" value="Multidrug efflux transporter AcrB transmembrane domain"/>
    <property type="match status" value="2"/>
</dbReference>
<feature type="transmembrane region" description="Helical" evidence="6">
    <location>
        <begin position="248"/>
        <end position="271"/>
    </location>
</feature>
<feature type="transmembrane region" description="Helical" evidence="6">
    <location>
        <begin position="37"/>
        <end position="57"/>
    </location>
</feature>
<dbReference type="PANTHER" id="PTHR33406">
    <property type="entry name" value="MEMBRANE PROTEIN MJ1562-RELATED"/>
    <property type="match status" value="1"/>
</dbReference>
<sequence length="752" mass="81732">MKFPSHLTKLARVEASTSQKRDEQLKHRSYGQNIYRLRWLILAFWVAAVLCCVPFAGQVAGALTSGTYVKSGSEASQVEQALVARFHQPASRLFVVLESAHESVNTPDYQRQIQAVQVWARTLPRVSTVATSMGNNARSAVINIGFNQTDNALASYIPSWRDQLRLLPAGPAQMSLTGSAALTNDWQYFSEESNRQGELIALPLLLCVLLIVFRNVIAGLIPLLLAGVAMIVAQAIIYAVALHTEVCVFALNVLSLVCLGLSIDYSLLFIYRFREELANGSRLEHALEITQATTGAAILHSGLIVLLGFTALLFIDLPLLRSFGLGGICATALALLASLTLLPTLLSILGGRVHAHSFAKTAARTGRLSLAWQRWLQMTLAHPLPILLLVLAILVSLGLPALSLKLGSVGTSMLPTTSQARRGLEVLQAHFPAFSDDSLLVVAQTPDGSNVLTSARLQQLQSITDWIAETPHVTGVTGLTSPPEEVLRTLPPISHLATFDSFLRLPAIKKLVVQTTSGDSTLLAINTDEPDGSDGEQVLLQRLRTMPPTIRGGWHILIGGTRAESADFTAILYAQSLPPFLFLLATTFIALMLMFRSPVLALKAVLMNLLSLTVAFGILVFVFQQGHFADLLGFTALGSIDRFVPIFLFCLLFGISMDYEVFLLSRIREEWLRTRDNRAAVAYGLGKTGGVITSAALLLAIVSSAFVCTSLVITKEIGLGVTASVFIDATLIRCMLVPVTMRLLGRWNWWHP</sequence>
<dbReference type="PROSITE" id="PS50156">
    <property type="entry name" value="SSD"/>
    <property type="match status" value="1"/>
</dbReference>
<feature type="transmembrane region" description="Helical" evidence="6">
    <location>
        <begin position="384"/>
        <end position="404"/>
    </location>
</feature>
<dbReference type="Pfam" id="PF03176">
    <property type="entry name" value="MMPL"/>
    <property type="match status" value="2"/>
</dbReference>
<evidence type="ECO:0000256" key="4">
    <source>
        <dbReference type="ARBA" id="ARBA00022989"/>
    </source>
</evidence>
<feature type="transmembrane region" description="Helical" evidence="6">
    <location>
        <begin position="719"/>
        <end position="739"/>
    </location>
</feature>
<reference evidence="8" key="1">
    <citation type="submission" date="2020-10" db="EMBL/GenBank/DDBJ databases">
        <title>Taxonomic study of unclassified bacteria belonging to the class Ktedonobacteria.</title>
        <authorList>
            <person name="Yabe S."/>
            <person name="Wang C.M."/>
            <person name="Zheng Y."/>
            <person name="Sakai Y."/>
            <person name="Cavaletti L."/>
            <person name="Monciardini P."/>
            <person name="Donadio S."/>
        </authorList>
    </citation>
    <scope>NUCLEOTIDE SEQUENCE</scope>
    <source>
        <strain evidence="8">ID150040</strain>
    </source>
</reference>